<proteinExistence type="inferred from homology"/>
<comment type="caution">
    <text evidence="3">The sequence shown here is derived from an EMBL/GenBank/DDBJ whole genome shotgun (WGS) entry which is preliminary data.</text>
</comment>
<dbReference type="GO" id="GO:0050918">
    <property type="term" value="P:positive chemotaxis"/>
    <property type="evidence" value="ECO:0007669"/>
    <property type="project" value="TreeGrafter"/>
</dbReference>
<dbReference type="InterPro" id="IPR001172">
    <property type="entry name" value="FliN_T3SS_HrcQb"/>
</dbReference>
<protein>
    <submittedName>
        <fullName evidence="3">Flagellar motor switch protein</fullName>
    </submittedName>
</protein>
<evidence type="ECO:0000256" key="1">
    <source>
        <dbReference type="ARBA" id="ARBA00009226"/>
    </source>
</evidence>
<dbReference type="GO" id="GO:0003774">
    <property type="term" value="F:cytoskeletal motor activity"/>
    <property type="evidence" value="ECO:0007669"/>
    <property type="project" value="InterPro"/>
</dbReference>
<dbReference type="RefSeq" id="WP_157397712.1">
    <property type="nucleotide sequence ID" value="NZ_WSEL01000003.1"/>
</dbReference>
<dbReference type="Gene3D" id="2.30.330.10">
    <property type="entry name" value="SpoA-like"/>
    <property type="match status" value="1"/>
</dbReference>
<dbReference type="SUPFAM" id="SSF101801">
    <property type="entry name" value="Surface presentation of antigens (SPOA)"/>
    <property type="match status" value="1"/>
</dbReference>
<accession>A0A6N8IU86</accession>
<dbReference type="Proteomes" id="UP000469385">
    <property type="component" value="Unassembled WGS sequence"/>
</dbReference>
<dbReference type="GO" id="GO:0009425">
    <property type="term" value="C:bacterial-type flagellum basal body"/>
    <property type="evidence" value="ECO:0007669"/>
    <property type="project" value="InterPro"/>
</dbReference>
<dbReference type="InterPro" id="IPR036429">
    <property type="entry name" value="SpoA-like_sf"/>
</dbReference>
<dbReference type="InterPro" id="IPR001543">
    <property type="entry name" value="FliN-like_C"/>
</dbReference>
<dbReference type="GO" id="GO:0071978">
    <property type="term" value="P:bacterial-type flagellum-dependent swarming motility"/>
    <property type="evidence" value="ECO:0007669"/>
    <property type="project" value="TreeGrafter"/>
</dbReference>
<comment type="similarity">
    <text evidence="1">Belongs to the FliN/MopA/SpaO family.</text>
</comment>
<dbReference type="AlphaFoldDB" id="A0A6N8IU86"/>
<reference evidence="3 4" key="1">
    <citation type="submission" date="2019-12" db="EMBL/GenBank/DDBJ databases">
        <authorList>
            <person name="Huq M.A."/>
        </authorList>
    </citation>
    <scope>NUCLEOTIDE SEQUENCE [LARGE SCALE GENOMIC DNA]</scope>
    <source>
        <strain evidence="3 4">MAH-25</strain>
    </source>
</reference>
<dbReference type="EMBL" id="WSEL01000003">
    <property type="protein sequence ID" value="MVQ29740.1"/>
    <property type="molecule type" value="Genomic_DNA"/>
</dbReference>
<dbReference type="PRINTS" id="PR00956">
    <property type="entry name" value="FLGMOTORFLIN"/>
</dbReference>
<organism evidence="3 4">
    <name type="scientific">Ramlibacter pinisoli</name>
    <dbReference type="NCBI Taxonomy" id="2682844"/>
    <lineage>
        <taxon>Bacteria</taxon>
        <taxon>Pseudomonadati</taxon>
        <taxon>Pseudomonadota</taxon>
        <taxon>Betaproteobacteria</taxon>
        <taxon>Burkholderiales</taxon>
        <taxon>Comamonadaceae</taxon>
        <taxon>Ramlibacter</taxon>
    </lineage>
</organism>
<feature type="domain" description="Flagellar motor switch protein FliN-like C-terminal" evidence="2">
    <location>
        <begin position="42"/>
        <end position="110"/>
    </location>
</feature>
<evidence type="ECO:0000259" key="2">
    <source>
        <dbReference type="Pfam" id="PF01052"/>
    </source>
</evidence>
<sequence length="116" mass="12353">MTQDTWPGIELIDEPLPAHTITLEEAAEPQATVALAPAVNPLHAVDIRLQACVGEVVLTVGELLGAREQAVLPVDRTLDAPVDLLLNGRVVARGQLVAVEDRFAVRVTELPLPLGI</sequence>
<name>A0A6N8IU86_9BURK</name>
<dbReference type="Pfam" id="PF01052">
    <property type="entry name" value="FliMN_C"/>
    <property type="match status" value="1"/>
</dbReference>
<evidence type="ECO:0000313" key="4">
    <source>
        <dbReference type="Proteomes" id="UP000469385"/>
    </source>
</evidence>
<gene>
    <name evidence="3" type="ORF">GON04_09790</name>
</gene>
<evidence type="ECO:0000313" key="3">
    <source>
        <dbReference type="EMBL" id="MVQ29740.1"/>
    </source>
</evidence>
<dbReference type="PANTHER" id="PTHR30034">
    <property type="entry name" value="FLAGELLAR MOTOR SWITCH PROTEIN FLIM"/>
    <property type="match status" value="1"/>
</dbReference>
<keyword evidence="3" id="KW-0969">Cilium</keyword>
<keyword evidence="4" id="KW-1185">Reference proteome</keyword>
<keyword evidence="3" id="KW-0966">Cell projection</keyword>
<keyword evidence="3" id="KW-0282">Flagellum</keyword>
<dbReference type="PANTHER" id="PTHR30034:SF6">
    <property type="entry name" value="YOP PROTEINS TRANSLOCATION PROTEIN Q"/>
    <property type="match status" value="1"/>
</dbReference>